<evidence type="ECO:0000313" key="8">
    <source>
        <dbReference type="Proteomes" id="UP000305778"/>
    </source>
</evidence>
<dbReference type="InterPro" id="IPR051402">
    <property type="entry name" value="KPR-Related"/>
</dbReference>
<dbReference type="InterPro" id="IPR013332">
    <property type="entry name" value="KPR_N"/>
</dbReference>
<keyword evidence="2 4" id="KW-0521">NADP</keyword>
<dbReference type="UniPathway" id="UPA00028">
    <property type="reaction ID" value="UER00004"/>
</dbReference>
<dbReference type="PANTHER" id="PTHR21708">
    <property type="entry name" value="PROBABLE 2-DEHYDROPANTOATE 2-REDUCTASE"/>
    <property type="match status" value="1"/>
</dbReference>
<dbReference type="EMBL" id="SUMC01000005">
    <property type="protein sequence ID" value="TKA12178.1"/>
    <property type="molecule type" value="Genomic_DNA"/>
</dbReference>
<evidence type="ECO:0000256" key="2">
    <source>
        <dbReference type="ARBA" id="ARBA00022857"/>
    </source>
</evidence>
<keyword evidence="8" id="KW-1185">Reference proteome</keyword>
<keyword evidence="3 4" id="KW-0560">Oxidoreductase</keyword>
<organism evidence="7 8">
    <name type="scientific">Actinacidiphila oryziradicis</name>
    <dbReference type="NCBI Taxonomy" id="2571141"/>
    <lineage>
        <taxon>Bacteria</taxon>
        <taxon>Bacillati</taxon>
        <taxon>Actinomycetota</taxon>
        <taxon>Actinomycetes</taxon>
        <taxon>Kitasatosporales</taxon>
        <taxon>Streptomycetaceae</taxon>
        <taxon>Actinacidiphila</taxon>
    </lineage>
</organism>
<comment type="function">
    <text evidence="4">Catalyzes the NADPH-dependent reduction of ketopantoate into pantoic acid.</text>
</comment>
<feature type="domain" description="Ketopantoate reductase C-terminal" evidence="6">
    <location>
        <begin position="178"/>
        <end position="297"/>
    </location>
</feature>
<evidence type="ECO:0000259" key="6">
    <source>
        <dbReference type="Pfam" id="PF08546"/>
    </source>
</evidence>
<dbReference type="InterPro" id="IPR008927">
    <property type="entry name" value="6-PGluconate_DH-like_C_sf"/>
</dbReference>
<dbReference type="GO" id="GO:0005737">
    <property type="term" value="C:cytoplasm"/>
    <property type="evidence" value="ECO:0007669"/>
    <property type="project" value="TreeGrafter"/>
</dbReference>
<protein>
    <recommendedName>
        <fullName evidence="4">2-dehydropantoate 2-reductase</fullName>
        <ecNumber evidence="4">1.1.1.169</ecNumber>
    </recommendedName>
    <alternativeName>
        <fullName evidence="4">Ketopantoate reductase</fullName>
    </alternativeName>
</protein>
<dbReference type="Pfam" id="PF08546">
    <property type="entry name" value="ApbA_C"/>
    <property type="match status" value="1"/>
</dbReference>
<accession>A0A4U0SRY2</accession>
<dbReference type="InterPro" id="IPR013328">
    <property type="entry name" value="6PGD_dom2"/>
</dbReference>
<comment type="similarity">
    <text evidence="1 4">Belongs to the ketopantoate reductase family.</text>
</comment>
<dbReference type="Gene3D" id="3.40.50.720">
    <property type="entry name" value="NAD(P)-binding Rossmann-like Domain"/>
    <property type="match status" value="1"/>
</dbReference>
<reference evidence="7 8" key="1">
    <citation type="submission" date="2019-04" db="EMBL/GenBank/DDBJ databases">
        <title>Streptomyces oryziradicis sp. nov., a novel actinomycete isolated from rhizosphere soil of rice (Oryza sativa L.).</title>
        <authorList>
            <person name="Li C."/>
        </authorList>
    </citation>
    <scope>NUCLEOTIDE SEQUENCE [LARGE SCALE GENOMIC DNA]</scope>
    <source>
        <strain evidence="7 8">NEAU-C40</strain>
    </source>
</reference>
<keyword evidence="4" id="KW-0566">Pantothenate biosynthesis</keyword>
<dbReference type="SUPFAM" id="SSF48179">
    <property type="entry name" value="6-phosphogluconate dehydrogenase C-terminal domain-like"/>
    <property type="match status" value="1"/>
</dbReference>
<dbReference type="EC" id="1.1.1.169" evidence="4"/>
<name>A0A4U0SRY2_9ACTN</name>
<dbReference type="NCBIfam" id="TIGR00745">
    <property type="entry name" value="apbA_panE"/>
    <property type="match status" value="1"/>
</dbReference>
<evidence type="ECO:0000256" key="4">
    <source>
        <dbReference type="RuleBase" id="RU362068"/>
    </source>
</evidence>
<dbReference type="Pfam" id="PF02558">
    <property type="entry name" value="ApbA"/>
    <property type="match status" value="1"/>
</dbReference>
<dbReference type="SUPFAM" id="SSF51735">
    <property type="entry name" value="NAD(P)-binding Rossmann-fold domains"/>
    <property type="match status" value="1"/>
</dbReference>
<dbReference type="GO" id="GO:0015940">
    <property type="term" value="P:pantothenate biosynthetic process"/>
    <property type="evidence" value="ECO:0007669"/>
    <property type="project" value="UniProtKB-UniPathway"/>
</dbReference>
<comment type="pathway">
    <text evidence="4">Cofactor biosynthesis; (R)-pantothenate biosynthesis; (R)-pantoate from 3-methyl-2-oxobutanoate: step 2/2.</text>
</comment>
<sequence>MRYIVIGAGAVGGVIGGLLHKSGREVVLVARGAHYEALRTEGLRLMRPDGTSHLPVAVVDGPQALEPREDDVLVLAVKTQDSEAALDAWSARGSELPLVCAQNGVENERLALRRFRQVYGMCVWMPSTYLQPGVVVAPSAPHAGILHIGRYPSGSDATAKLIAADLEASGMLAPVVADVMRWKYAKLLANLANALEAVCGQDDGADRRELLLRAVAEGEAVLAAAGIRYAGAAELAETRGDRLRPATVEGAEPGGGSSWQSLTRGTGSIEADFLNGEIVLLGRAHGVPTPVNEVLQRTANSFARERRRPGTLTAGELAALVS</sequence>
<dbReference type="InterPro" id="IPR013752">
    <property type="entry name" value="KPA_reductase"/>
</dbReference>
<gene>
    <name evidence="7" type="ORF">FCI23_07765</name>
</gene>
<dbReference type="Proteomes" id="UP000305778">
    <property type="component" value="Unassembled WGS sequence"/>
</dbReference>
<evidence type="ECO:0000313" key="7">
    <source>
        <dbReference type="EMBL" id="TKA12178.1"/>
    </source>
</evidence>
<evidence type="ECO:0000259" key="5">
    <source>
        <dbReference type="Pfam" id="PF02558"/>
    </source>
</evidence>
<dbReference type="InterPro" id="IPR036291">
    <property type="entry name" value="NAD(P)-bd_dom_sf"/>
</dbReference>
<dbReference type="RefSeq" id="WP_136722711.1">
    <property type="nucleotide sequence ID" value="NZ_SUMC01000005.1"/>
</dbReference>
<dbReference type="AlphaFoldDB" id="A0A4U0SRY2"/>
<comment type="catalytic activity">
    <reaction evidence="4">
        <text>(R)-pantoate + NADP(+) = 2-dehydropantoate + NADPH + H(+)</text>
        <dbReference type="Rhea" id="RHEA:16233"/>
        <dbReference type="ChEBI" id="CHEBI:11561"/>
        <dbReference type="ChEBI" id="CHEBI:15378"/>
        <dbReference type="ChEBI" id="CHEBI:15980"/>
        <dbReference type="ChEBI" id="CHEBI:57783"/>
        <dbReference type="ChEBI" id="CHEBI:58349"/>
        <dbReference type="EC" id="1.1.1.169"/>
    </reaction>
</comment>
<evidence type="ECO:0000256" key="3">
    <source>
        <dbReference type="ARBA" id="ARBA00023002"/>
    </source>
</evidence>
<evidence type="ECO:0000256" key="1">
    <source>
        <dbReference type="ARBA" id="ARBA00007870"/>
    </source>
</evidence>
<dbReference type="PANTHER" id="PTHR21708:SF26">
    <property type="entry name" value="2-DEHYDROPANTOATE 2-REDUCTASE"/>
    <property type="match status" value="1"/>
</dbReference>
<feature type="domain" description="Ketopantoate reductase N-terminal" evidence="5">
    <location>
        <begin position="4"/>
        <end position="137"/>
    </location>
</feature>
<dbReference type="Gene3D" id="1.10.1040.10">
    <property type="entry name" value="N-(1-d-carboxylethyl)-l-norvaline Dehydrogenase, domain 2"/>
    <property type="match status" value="1"/>
</dbReference>
<dbReference type="InterPro" id="IPR003710">
    <property type="entry name" value="ApbA"/>
</dbReference>
<comment type="caution">
    <text evidence="7">The sequence shown here is derived from an EMBL/GenBank/DDBJ whole genome shotgun (WGS) entry which is preliminary data.</text>
</comment>
<proteinExistence type="inferred from homology"/>
<dbReference type="OrthoDB" id="9796561at2"/>
<dbReference type="GO" id="GO:0008677">
    <property type="term" value="F:2-dehydropantoate 2-reductase activity"/>
    <property type="evidence" value="ECO:0007669"/>
    <property type="project" value="UniProtKB-EC"/>
</dbReference>